<keyword evidence="4" id="KW-0297">G-protein coupled receptor</keyword>
<sequence length="342" mass="38918">MNPNASTTIIDSSVSRLVFARIGFQQVGQPILFTLGTIGCLLNICIFLRQSMRSNSCAMYFHTSSWANLFCLTWGLFIGMLGFFTNYYPIGYNSILCKTRYYLLTACQLISRGCVVMACLDRFLLCSPNVRYRSFCQRKTALKVIFLIILICLSLSIYVLIVYEPNSAFNCTLNSATGRIIDTTVLFAFNFGIPALSMSSLCGLIIWRLKQNSQRFAQQRVHVRKRDVQLSAMLIGQVVLYIVTALPFVCNFVYLSITQYDPPSMRTPYRNAAESLAIVATGAFGTYVFNAMNFYVYTLTAPSFRRELFALITQRQRMNQVPRINPQYLSRTNRINPSHHQT</sequence>
<keyword evidence="7" id="KW-0807">Transducer</keyword>
<feature type="domain" description="G-protein coupled receptors family 1 profile" evidence="9">
    <location>
        <begin position="39"/>
        <end position="297"/>
    </location>
</feature>
<dbReference type="AlphaFoldDB" id="A0A815P427"/>
<dbReference type="InterPro" id="IPR000276">
    <property type="entry name" value="GPCR_Rhodpsn"/>
</dbReference>
<evidence type="ECO:0000256" key="2">
    <source>
        <dbReference type="ARBA" id="ARBA00022692"/>
    </source>
</evidence>
<name>A0A815P427_ADIRI</name>
<evidence type="ECO:0000313" key="11">
    <source>
        <dbReference type="Proteomes" id="UP000663852"/>
    </source>
</evidence>
<evidence type="ECO:0000256" key="4">
    <source>
        <dbReference type="ARBA" id="ARBA00023040"/>
    </source>
</evidence>
<dbReference type="GO" id="GO:0004930">
    <property type="term" value="F:G protein-coupled receptor activity"/>
    <property type="evidence" value="ECO:0007669"/>
    <property type="project" value="UniProtKB-KW"/>
</dbReference>
<dbReference type="OrthoDB" id="10315150at2759"/>
<keyword evidence="3 8" id="KW-1133">Transmembrane helix</keyword>
<organism evidence="10 11">
    <name type="scientific">Adineta ricciae</name>
    <name type="common">Rotifer</name>
    <dbReference type="NCBI Taxonomy" id="249248"/>
    <lineage>
        <taxon>Eukaryota</taxon>
        <taxon>Metazoa</taxon>
        <taxon>Spiralia</taxon>
        <taxon>Gnathifera</taxon>
        <taxon>Rotifera</taxon>
        <taxon>Eurotatoria</taxon>
        <taxon>Bdelloidea</taxon>
        <taxon>Adinetida</taxon>
        <taxon>Adinetidae</taxon>
        <taxon>Adineta</taxon>
    </lineage>
</organism>
<feature type="transmembrane region" description="Helical" evidence="8">
    <location>
        <begin position="101"/>
        <end position="120"/>
    </location>
</feature>
<reference evidence="10" key="1">
    <citation type="submission" date="2021-02" db="EMBL/GenBank/DDBJ databases">
        <authorList>
            <person name="Nowell W R."/>
        </authorList>
    </citation>
    <scope>NUCLEOTIDE SEQUENCE</scope>
</reference>
<feature type="transmembrane region" description="Helical" evidence="8">
    <location>
        <begin position="183"/>
        <end position="209"/>
    </location>
</feature>
<comment type="subcellular location">
    <subcellularLocation>
        <location evidence="1">Membrane</location>
        <topology evidence="1">Multi-pass membrane protein</topology>
    </subcellularLocation>
</comment>
<evidence type="ECO:0000256" key="8">
    <source>
        <dbReference type="SAM" id="Phobius"/>
    </source>
</evidence>
<feature type="transmembrane region" description="Helical" evidence="8">
    <location>
        <begin position="69"/>
        <end position="89"/>
    </location>
</feature>
<dbReference type="Gene3D" id="1.20.1070.10">
    <property type="entry name" value="Rhodopsin 7-helix transmembrane proteins"/>
    <property type="match status" value="1"/>
</dbReference>
<gene>
    <name evidence="10" type="ORF">EDS130_LOCUS39066</name>
</gene>
<proteinExistence type="predicted"/>
<evidence type="ECO:0000256" key="1">
    <source>
        <dbReference type="ARBA" id="ARBA00004141"/>
    </source>
</evidence>
<dbReference type="EMBL" id="CAJNOJ010000425">
    <property type="protein sequence ID" value="CAF1443868.1"/>
    <property type="molecule type" value="Genomic_DNA"/>
</dbReference>
<evidence type="ECO:0000256" key="3">
    <source>
        <dbReference type="ARBA" id="ARBA00022989"/>
    </source>
</evidence>
<dbReference type="GO" id="GO:0005886">
    <property type="term" value="C:plasma membrane"/>
    <property type="evidence" value="ECO:0007669"/>
    <property type="project" value="TreeGrafter"/>
</dbReference>
<feature type="transmembrane region" description="Helical" evidence="8">
    <location>
        <begin position="230"/>
        <end position="255"/>
    </location>
</feature>
<feature type="transmembrane region" description="Helical" evidence="8">
    <location>
        <begin position="27"/>
        <end position="48"/>
    </location>
</feature>
<dbReference type="SUPFAM" id="SSF81321">
    <property type="entry name" value="Family A G protein-coupled receptor-like"/>
    <property type="match status" value="1"/>
</dbReference>
<keyword evidence="6" id="KW-0675">Receptor</keyword>
<keyword evidence="5 8" id="KW-0472">Membrane</keyword>
<dbReference type="Proteomes" id="UP000663852">
    <property type="component" value="Unassembled WGS sequence"/>
</dbReference>
<protein>
    <recommendedName>
        <fullName evidence="9">G-protein coupled receptors family 1 profile domain-containing protein</fullName>
    </recommendedName>
</protein>
<dbReference type="InterPro" id="IPR017452">
    <property type="entry name" value="GPCR_Rhodpsn_7TM"/>
</dbReference>
<evidence type="ECO:0000313" key="10">
    <source>
        <dbReference type="EMBL" id="CAF1443868.1"/>
    </source>
</evidence>
<accession>A0A815P427</accession>
<feature type="transmembrane region" description="Helical" evidence="8">
    <location>
        <begin position="141"/>
        <end position="163"/>
    </location>
</feature>
<feature type="transmembrane region" description="Helical" evidence="8">
    <location>
        <begin position="275"/>
        <end position="296"/>
    </location>
</feature>
<evidence type="ECO:0000256" key="7">
    <source>
        <dbReference type="ARBA" id="ARBA00023224"/>
    </source>
</evidence>
<dbReference type="PANTHER" id="PTHR24243">
    <property type="entry name" value="G-PROTEIN COUPLED RECEPTOR"/>
    <property type="match status" value="1"/>
</dbReference>
<dbReference type="PROSITE" id="PS50262">
    <property type="entry name" value="G_PROTEIN_RECEP_F1_2"/>
    <property type="match status" value="1"/>
</dbReference>
<evidence type="ECO:0000256" key="6">
    <source>
        <dbReference type="ARBA" id="ARBA00023170"/>
    </source>
</evidence>
<evidence type="ECO:0000259" key="9">
    <source>
        <dbReference type="PROSITE" id="PS50262"/>
    </source>
</evidence>
<dbReference type="Pfam" id="PF00001">
    <property type="entry name" value="7tm_1"/>
    <property type="match status" value="1"/>
</dbReference>
<comment type="caution">
    <text evidence="10">The sequence shown here is derived from an EMBL/GenBank/DDBJ whole genome shotgun (WGS) entry which is preliminary data.</text>
</comment>
<dbReference type="PANTHER" id="PTHR24243:SF230">
    <property type="entry name" value="G-PROTEIN COUPLED RECEPTORS FAMILY 1 PROFILE DOMAIN-CONTAINING PROTEIN"/>
    <property type="match status" value="1"/>
</dbReference>
<keyword evidence="2 8" id="KW-0812">Transmembrane</keyword>
<evidence type="ECO:0000256" key="5">
    <source>
        <dbReference type="ARBA" id="ARBA00023136"/>
    </source>
</evidence>